<name>A0ABX9I8Z1_9ACTN</name>
<sequence length="220" mass="23709">MGSWLLYPTPDGPLVCRCVWGPEEVDLDGKLPTCPGVADDAAVAAAARDRRNRAEILETARRTVEDLGVDMEVLAVDLVESDGGRVIAVYFRAPHRVEFATIVGPLAGRLHARIDLRQLRGRDTARVVGGVGVCGRSLCCSTFLPEPLTVPNRLVNEQGMVSNPLVVTGACGKLMCCLRYESPYYADFEAALGEARVPDGPGCPLVSACSRRPHQEHKDA</sequence>
<dbReference type="NCBIfam" id="NF041131">
    <property type="entry name" value="RicT_YaaT_fam"/>
    <property type="match status" value="1"/>
</dbReference>
<keyword evidence="3" id="KW-1185">Reference proteome</keyword>
<proteinExistence type="predicted"/>
<dbReference type="PROSITE" id="PS51411">
    <property type="entry name" value="PSP1_C"/>
    <property type="match status" value="1"/>
</dbReference>
<feature type="domain" description="PSP1 C-terminal" evidence="1">
    <location>
        <begin position="31"/>
        <end position="119"/>
    </location>
</feature>
<gene>
    <name evidence="2" type="ORF">CP880_07400</name>
</gene>
<evidence type="ECO:0000313" key="2">
    <source>
        <dbReference type="EMBL" id="REB69263.1"/>
    </source>
</evidence>
<dbReference type="Pfam" id="PF04468">
    <property type="entry name" value="PSP1"/>
    <property type="match status" value="1"/>
</dbReference>
<dbReference type="InterPro" id="IPR007557">
    <property type="entry name" value="PSP1_C"/>
</dbReference>
<evidence type="ECO:0000259" key="1">
    <source>
        <dbReference type="PROSITE" id="PS51411"/>
    </source>
</evidence>
<dbReference type="Proteomes" id="UP000256324">
    <property type="component" value="Unassembled WGS sequence"/>
</dbReference>
<accession>A0ABX9I8Z1</accession>
<protein>
    <recommendedName>
        <fullName evidence="1">PSP1 C-terminal domain-containing protein</fullName>
    </recommendedName>
</protein>
<evidence type="ECO:0000313" key="3">
    <source>
        <dbReference type="Proteomes" id="UP000256324"/>
    </source>
</evidence>
<dbReference type="EMBL" id="PCZS01000002">
    <property type="protein sequence ID" value="REB69263.1"/>
    <property type="molecule type" value="Genomic_DNA"/>
</dbReference>
<dbReference type="RefSeq" id="WP_115938894.1">
    <property type="nucleotide sequence ID" value="NZ_PCZS01000002.1"/>
</dbReference>
<comment type="caution">
    <text evidence="2">The sequence shown here is derived from an EMBL/GenBank/DDBJ whole genome shotgun (WGS) entry which is preliminary data.</text>
</comment>
<reference evidence="2 3" key="1">
    <citation type="submission" date="2017-09" db="EMBL/GenBank/DDBJ databases">
        <authorList>
            <person name="Bumgarner R.E."/>
        </authorList>
    </citation>
    <scope>NUCLEOTIDE SEQUENCE [LARGE SCALE GENOMIC DNA]</scope>
    <source>
        <strain evidence="2 3">T34998</strain>
    </source>
</reference>
<organism evidence="2 3">
    <name type="scientific">Cutibacterium namnetense</name>
    <dbReference type="NCBI Taxonomy" id="1574624"/>
    <lineage>
        <taxon>Bacteria</taxon>
        <taxon>Bacillati</taxon>
        <taxon>Actinomycetota</taxon>
        <taxon>Actinomycetes</taxon>
        <taxon>Propionibacteriales</taxon>
        <taxon>Propionibacteriaceae</taxon>
        <taxon>Cutibacterium</taxon>
    </lineage>
</organism>